<keyword evidence="2" id="KW-1185">Reference proteome</keyword>
<dbReference type="AlphaFoldDB" id="B8C8V2"/>
<dbReference type="eggNOG" id="ENOG502SC8F">
    <property type="taxonomic scope" value="Eukaryota"/>
</dbReference>
<evidence type="ECO:0000313" key="2">
    <source>
        <dbReference type="Proteomes" id="UP000001449"/>
    </source>
</evidence>
<reference evidence="1 2" key="1">
    <citation type="journal article" date="2004" name="Science">
        <title>The genome of the diatom Thalassiosira pseudonana: ecology, evolution, and metabolism.</title>
        <authorList>
            <person name="Armbrust E.V."/>
            <person name="Berges J.A."/>
            <person name="Bowler C."/>
            <person name="Green B.R."/>
            <person name="Martinez D."/>
            <person name="Putnam N.H."/>
            <person name="Zhou S."/>
            <person name="Allen A.E."/>
            <person name="Apt K.E."/>
            <person name="Bechner M."/>
            <person name="Brzezinski M.A."/>
            <person name="Chaal B.K."/>
            <person name="Chiovitti A."/>
            <person name="Davis A.K."/>
            <person name="Demarest M.S."/>
            <person name="Detter J.C."/>
            <person name="Glavina T."/>
            <person name="Goodstein D."/>
            <person name="Hadi M.Z."/>
            <person name="Hellsten U."/>
            <person name="Hildebrand M."/>
            <person name="Jenkins B.D."/>
            <person name="Jurka J."/>
            <person name="Kapitonov V.V."/>
            <person name="Kroger N."/>
            <person name="Lau W.W."/>
            <person name="Lane T.W."/>
            <person name="Larimer F.W."/>
            <person name="Lippmeier J.C."/>
            <person name="Lucas S."/>
            <person name="Medina M."/>
            <person name="Montsant A."/>
            <person name="Obornik M."/>
            <person name="Parker M.S."/>
            <person name="Palenik B."/>
            <person name="Pazour G.J."/>
            <person name="Richardson P.M."/>
            <person name="Rynearson T.A."/>
            <person name="Saito M.A."/>
            <person name="Schwartz D.C."/>
            <person name="Thamatrakoln K."/>
            <person name="Valentin K."/>
            <person name="Vardi A."/>
            <person name="Wilkerson F.P."/>
            <person name="Rokhsar D.S."/>
        </authorList>
    </citation>
    <scope>NUCLEOTIDE SEQUENCE [LARGE SCALE GENOMIC DNA]</scope>
    <source>
        <strain evidence="1 2">CCMP1335</strain>
    </source>
</reference>
<dbReference type="Proteomes" id="UP000001449">
    <property type="component" value="Chromosome 10"/>
</dbReference>
<protein>
    <submittedName>
        <fullName evidence="1">Uncharacterized protein</fullName>
    </submittedName>
</protein>
<name>B8C8V2_THAPS</name>
<gene>
    <name evidence="1" type="ORF">THAPSDRAFT_8598</name>
</gene>
<dbReference type="PANTHER" id="PTHR36978">
    <property type="entry name" value="P-LOOP CONTAINING NUCLEOTIDE TRIPHOSPHATE HYDROLASE"/>
    <property type="match status" value="1"/>
</dbReference>
<evidence type="ECO:0000313" key="1">
    <source>
        <dbReference type="EMBL" id="EED89938.1"/>
    </source>
</evidence>
<sequence length="189" mass="21308">MPSSGVLVTDLLITDVYRDRVSVEDGLPPLQHCGSADVFAQIDDGSKGHYPQVEYIDELATGHPNATFLLPFRSMEKWYKSMKGWHQMNIKLRRANITGLPIGTGKNVDEFSTWWCWHVKRVRDIVARNPSHALVEINLEDPSTRERMGEMFGVDESCWGKANANSKIHPELNGTADSVEKKGWRLNGS</sequence>
<proteinExistence type="predicted"/>
<organism evidence="1 2">
    <name type="scientific">Thalassiosira pseudonana</name>
    <name type="common">Marine diatom</name>
    <name type="synonym">Cyclotella nana</name>
    <dbReference type="NCBI Taxonomy" id="35128"/>
    <lineage>
        <taxon>Eukaryota</taxon>
        <taxon>Sar</taxon>
        <taxon>Stramenopiles</taxon>
        <taxon>Ochrophyta</taxon>
        <taxon>Bacillariophyta</taxon>
        <taxon>Coscinodiscophyceae</taxon>
        <taxon>Thalassiosirophycidae</taxon>
        <taxon>Thalassiosirales</taxon>
        <taxon>Thalassiosiraceae</taxon>
        <taxon>Thalassiosira</taxon>
    </lineage>
</organism>
<dbReference type="RefSeq" id="XP_002292742.1">
    <property type="nucleotide sequence ID" value="XM_002292706.1"/>
</dbReference>
<dbReference type="HOGENOM" id="CLU_1437141_0_0_1"/>
<dbReference type="InterPro" id="IPR027417">
    <property type="entry name" value="P-loop_NTPase"/>
</dbReference>
<accession>B8C8V2</accession>
<dbReference type="InParanoid" id="B8C8V2"/>
<reference evidence="1 2" key="2">
    <citation type="journal article" date="2008" name="Nature">
        <title>The Phaeodactylum genome reveals the evolutionary history of diatom genomes.</title>
        <authorList>
            <person name="Bowler C."/>
            <person name="Allen A.E."/>
            <person name="Badger J.H."/>
            <person name="Grimwood J."/>
            <person name="Jabbari K."/>
            <person name="Kuo A."/>
            <person name="Maheswari U."/>
            <person name="Martens C."/>
            <person name="Maumus F."/>
            <person name="Otillar R.P."/>
            <person name="Rayko E."/>
            <person name="Salamov A."/>
            <person name="Vandepoele K."/>
            <person name="Beszteri B."/>
            <person name="Gruber A."/>
            <person name="Heijde M."/>
            <person name="Katinka M."/>
            <person name="Mock T."/>
            <person name="Valentin K."/>
            <person name="Verret F."/>
            <person name="Berges J.A."/>
            <person name="Brownlee C."/>
            <person name="Cadoret J.P."/>
            <person name="Chiovitti A."/>
            <person name="Choi C.J."/>
            <person name="Coesel S."/>
            <person name="De Martino A."/>
            <person name="Detter J.C."/>
            <person name="Durkin C."/>
            <person name="Falciatore A."/>
            <person name="Fournet J."/>
            <person name="Haruta M."/>
            <person name="Huysman M.J."/>
            <person name="Jenkins B.D."/>
            <person name="Jiroutova K."/>
            <person name="Jorgensen R.E."/>
            <person name="Joubert Y."/>
            <person name="Kaplan A."/>
            <person name="Kroger N."/>
            <person name="Kroth P.G."/>
            <person name="La Roche J."/>
            <person name="Lindquist E."/>
            <person name="Lommer M."/>
            <person name="Martin-Jezequel V."/>
            <person name="Lopez P.J."/>
            <person name="Lucas S."/>
            <person name="Mangogna M."/>
            <person name="McGinnis K."/>
            <person name="Medlin L.K."/>
            <person name="Montsant A."/>
            <person name="Oudot-Le Secq M.P."/>
            <person name="Napoli C."/>
            <person name="Obornik M."/>
            <person name="Parker M.S."/>
            <person name="Petit J.L."/>
            <person name="Porcel B.M."/>
            <person name="Poulsen N."/>
            <person name="Robison M."/>
            <person name="Rychlewski L."/>
            <person name="Rynearson T.A."/>
            <person name="Schmutz J."/>
            <person name="Shapiro H."/>
            <person name="Siaut M."/>
            <person name="Stanley M."/>
            <person name="Sussman M.R."/>
            <person name="Taylor A.R."/>
            <person name="Vardi A."/>
            <person name="von Dassow P."/>
            <person name="Vyverman W."/>
            <person name="Willis A."/>
            <person name="Wyrwicz L.S."/>
            <person name="Rokhsar D.S."/>
            <person name="Weissenbach J."/>
            <person name="Armbrust E.V."/>
            <person name="Green B.R."/>
            <person name="Van de Peer Y."/>
            <person name="Grigoriev I.V."/>
        </authorList>
    </citation>
    <scope>NUCLEOTIDE SEQUENCE [LARGE SCALE GENOMIC DNA]</scope>
    <source>
        <strain evidence="1 2">CCMP1335</strain>
    </source>
</reference>
<dbReference type="EMBL" id="CM000646">
    <property type="protein sequence ID" value="EED89938.1"/>
    <property type="molecule type" value="Genomic_DNA"/>
</dbReference>
<dbReference type="Gene3D" id="3.40.50.300">
    <property type="entry name" value="P-loop containing nucleotide triphosphate hydrolases"/>
    <property type="match status" value="1"/>
</dbReference>
<dbReference type="PANTHER" id="PTHR36978:SF4">
    <property type="entry name" value="P-LOOP CONTAINING NUCLEOSIDE TRIPHOSPHATE HYDROLASE PROTEIN"/>
    <property type="match status" value="1"/>
</dbReference>
<dbReference type="KEGG" id="tps:THAPSDRAFT_8598"/>
<dbReference type="PaxDb" id="35128-Thaps8598"/>
<dbReference type="GeneID" id="7449346"/>